<evidence type="ECO:0000313" key="1">
    <source>
        <dbReference type="EMBL" id="MEQ2246269.1"/>
    </source>
</evidence>
<dbReference type="Proteomes" id="UP001482620">
    <property type="component" value="Unassembled WGS sequence"/>
</dbReference>
<comment type="caution">
    <text evidence="1">The sequence shown here is derived from an EMBL/GenBank/DDBJ whole genome shotgun (WGS) entry which is preliminary data.</text>
</comment>
<dbReference type="EMBL" id="JAHRIQ010077116">
    <property type="protein sequence ID" value="MEQ2246269.1"/>
    <property type="molecule type" value="Genomic_DNA"/>
</dbReference>
<evidence type="ECO:0000313" key="2">
    <source>
        <dbReference type="Proteomes" id="UP001482620"/>
    </source>
</evidence>
<protein>
    <recommendedName>
        <fullName evidence="3">THAP-type domain-containing protein</fullName>
    </recommendedName>
</protein>
<dbReference type="SUPFAM" id="SSF57716">
    <property type="entry name" value="Glucocorticoid receptor-like (DNA-binding domain)"/>
    <property type="match status" value="1"/>
</dbReference>
<gene>
    <name evidence="1" type="ORF">ILYODFUR_036685</name>
</gene>
<reference evidence="1 2" key="1">
    <citation type="submission" date="2021-06" db="EMBL/GenBank/DDBJ databases">
        <authorList>
            <person name="Palmer J.M."/>
        </authorList>
    </citation>
    <scope>NUCLEOTIDE SEQUENCE [LARGE SCALE GENOMIC DNA]</scope>
    <source>
        <strain evidence="2">if_2019</strain>
        <tissue evidence="1">Muscle</tissue>
    </source>
</reference>
<name>A0ABV0UNM3_9TELE</name>
<proteinExistence type="predicted"/>
<organism evidence="1 2">
    <name type="scientific">Ilyodon furcidens</name>
    <name type="common">goldbreast splitfin</name>
    <dbReference type="NCBI Taxonomy" id="33524"/>
    <lineage>
        <taxon>Eukaryota</taxon>
        <taxon>Metazoa</taxon>
        <taxon>Chordata</taxon>
        <taxon>Craniata</taxon>
        <taxon>Vertebrata</taxon>
        <taxon>Euteleostomi</taxon>
        <taxon>Actinopterygii</taxon>
        <taxon>Neopterygii</taxon>
        <taxon>Teleostei</taxon>
        <taxon>Neoteleostei</taxon>
        <taxon>Acanthomorphata</taxon>
        <taxon>Ovalentaria</taxon>
        <taxon>Atherinomorphae</taxon>
        <taxon>Cyprinodontiformes</taxon>
        <taxon>Goodeidae</taxon>
        <taxon>Ilyodon</taxon>
    </lineage>
</organism>
<evidence type="ECO:0008006" key="3">
    <source>
        <dbReference type="Google" id="ProtNLM"/>
    </source>
</evidence>
<sequence>MGMFCCVGNCHFHGRKGKDNVFSVFQSGRKTTELSSQNWLAAIRRPDITFTNITRHMLVCSLRFRSGKFHVVIFKSFFLAKKLHISFIRLNIYQGGKLCHYCLHGGNCSDC</sequence>
<keyword evidence="2" id="KW-1185">Reference proteome</keyword>
<accession>A0ABV0UNM3</accession>